<organism evidence="3 4">
    <name type="scientific">Chitinophaga horti</name>
    <dbReference type="NCBI Taxonomy" id="2920382"/>
    <lineage>
        <taxon>Bacteria</taxon>
        <taxon>Pseudomonadati</taxon>
        <taxon>Bacteroidota</taxon>
        <taxon>Chitinophagia</taxon>
        <taxon>Chitinophagales</taxon>
        <taxon>Chitinophagaceae</taxon>
        <taxon>Chitinophaga</taxon>
    </lineage>
</organism>
<protein>
    <submittedName>
        <fullName evidence="3">Right-handed parallel beta-helix repeat-containing protein</fullName>
    </submittedName>
</protein>
<dbReference type="InterPro" id="IPR012334">
    <property type="entry name" value="Pectin_lyas_fold"/>
</dbReference>
<accession>A0ABY6J773</accession>
<keyword evidence="4" id="KW-1185">Reference proteome</keyword>
<dbReference type="PANTHER" id="PTHR36453:SF1">
    <property type="entry name" value="RIGHT HANDED BETA HELIX DOMAIN-CONTAINING PROTEIN"/>
    <property type="match status" value="1"/>
</dbReference>
<feature type="domain" description="GH141-like insertion" evidence="2">
    <location>
        <begin position="133"/>
        <end position="285"/>
    </location>
</feature>
<name>A0ABY6J773_9BACT</name>
<evidence type="ECO:0000313" key="3">
    <source>
        <dbReference type="EMBL" id="UYQ95538.1"/>
    </source>
</evidence>
<reference evidence="3" key="1">
    <citation type="submission" date="2022-10" db="EMBL/GenBank/DDBJ databases">
        <title>Chitinophaga sp. nov., isolated from soil.</title>
        <authorList>
            <person name="Jeon C.O."/>
        </authorList>
    </citation>
    <scope>NUCLEOTIDE SEQUENCE</scope>
    <source>
        <strain evidence="3">R8</strain>
    </source>
</reference>
<dbReference type="RefSeq" id="WP_264283260.1">
    <property type="nucleotide sequence ID" value="NZ_CP107006.1"/>
</dbReference>
<keyword evidence="1" id="KW-0732">Signal</keyword>
<dbReference type="SUPFAM" id="SSF51126">
    <property type="entry name" value="Pectin lyase-like"/>
    <property type="match status" value="1"/>
</dbReference>
<dbReference type="SMART" id="SM00710">
    <property type="entry name" value="PbH1"/>
    <property type="match status" value="5"/>
</dbReference>
<evidence type="ECO:0000256" key="1">
    <source>
        <dbReference type="SAM" id="SignalP"/>
    </source>
</evidence>
<evidence type="ECO:0000313" key="4">
    <source>
        <dbReference type="Proteomes" id="UP001162741"/>
    </source>
</evidence>
<feature type="chain" id="PRO_5046604674" evidence="1">
    <location>
        <begin position="22"/>
        <end position="635"/>
    </location>
</feature>
<dbReference type="InterPro" id="IPR011050">
    <property type="entry name" value="Pectin_lyase_fold/virulence"/>
</dbReference>
<gene>
    <name evidence="3" type="ORF">MKQ68_10540</name>
</gene>
<proteinExistence type="predicted"/>
<evidence type="ECO:0000259" key="2">
    <source>
        <dbReference type="Pfam" id="PF21231"/>
    </source>
</evidence>
<dbReference type="Gene3D" id="2.160.20.10">
    <property type="entry name" value="Single-stranded right-handed beta-helix, Pectin lyase-like"/>
    <property type="match status" value="2"/>
</dbReference>
<dbReference type="InterPro" id="IPR048482">
    <property type="entry name" value="GH141_ins"/>
</dbReference>
<feature type="signal peptide" evidence="1">
    <location>
        <begin position="1"/>
        <end position="21"/>
    </location>
</feature>
<dbReference type="InterPro" id="IPR006626">
    <property type="entry name" value="PbH1"/>
</dbReference>
<dbReference type="Proteomes" id="UP001162741">
    <property type="component" value="Chromosome"/>
</dbReference>
<dbReference type="PANTHER" id="PTHR36453">
    <property type="entry name" value="SECRETED PROTEIN-RELATED"/>
    <property type="match status" value="1"/>
</dbReference>
<dbReference type="EMBL" id="CP107006">
    <property type="protein sequence ID" value="UYQ95538.1"/>
    <property type="molecule type" value="Genomic_DNA"/>
</dbReference>
<dbReference type="Pfam" id="PF21231">
    <property type="entry name" value="GH141_M"/>
    <property type="match status" value="1"/>
</dbReference>
<sequence length="635" mass="70369">MKRLRLFLLAVGILSQFRVYATEIHVSPKGSDTNPGTLERPLATPAAALRQARELRRLHDPSIQGGIHIILHDGIYRVYEPVWLRPEDAGTPESPTFIRAAAGEKPVISGGQSITSWKKLTSTVSGLPSIARGKVWIADVPYGDVHADGFRQLWVNGEKAIRARDRNGDSMNRILNWHKPAETCVIPFPKALAAGNLDGLEMCIQQWWAIAYLRIRKADVRGDSAVLHFYQPESKLQSEHPWPAPWLSKETGNSPFFLSNAIQLLDEPGEWYYDTKARRLYYWPKAGQDLASSEIIAPVRETLLRITGTAENPVANVTISGIAFQHTGWMRPSREGHVPLQAGMFLLDAYKLHTSGTPAKAGLENQAWIGRQPGAVELSYAHRINIKDCRFEHLAGTGLDLEKGTQYDTITGCLFRDIAGTGIQAGVFSDPAFETHLPYDPADERELCSHVLLTNNLITSVANEDWGCVGISAGYVRNIHILHNEVNEVPYSGICVGWGWTKAVNAMRNNIVRANKVHHYAKHVYDVGGVYTLSAMPGSVISENYIDSIYKAPYPHDPNHWFYYYLDEGSGYITVKNNWSPSEKVMRNANGPGNVWENNGPAVADSIKSAAGLQPAYQHLLKAIKPAATGQAVHH</sequence>